<keyword evidence="10" id="KW-1185">Reference proteome</keyword>
<evidence type="ECO:0000256" key="3">
    <source>
        <dbReference type="ARBA" id="ARBA00022723"/>
    </source>
</evidence>
<evidence type="ECO:0000256" key="6">
    <source>
        <dbReference type="ARBA" id="ARBA00022837"/>
    </source>
</evidence>
<dbReference type="GO" id="GO:0046872">
    <property type="term" value="F:metal ion binding"/>
    <property type="evidence" value="ECO:0007669"/>
    <property type="project" value="UniProtKB-KW"/>
</dbReference>
<dbReference type="Proteomes" id="UP000198802">
    <property type="component" value="Unassembled WGS sequence"/>
</dbReference>
<dbReference type="PANTHER" id="PTHR33938">
    <property type="entry name" value="FERULOYL ESTERASE B-RELATED"/>
    <property type="match status" value="1"/>
</dbReference>
<evidence type="ECO:0000256" key="5">
    <source>
        <dbReference type="ARBA" id="ARBA00022801"/>
    </source>
</evidence>
<sequence>MRKSGQRLLSILAAVGTAAAMAVQGAVLASPASAATGTGCGSVAQPTVAGATIQSMSTADKGADLLLNVPAHCEVTLYLTHPGDGDKVQVAVWLPTNGWNGRFQGTGGGGYAASLQLGDLSLGPNVSTLPSAVQEGYAAAATDAGIGFNPLSPTAWALKADGTVNTGLLTNFAHRSIHDMTVAAKQIVASFYGRQASYSYWNGCSTGGRQGMMEAQRYPGDYDGIMASAPAINWDTFVPAELWPQVVMNDLKTYPSACKFKVFTDAAIAACNGGDTVAGGLISQPETCGFDPKSLIGKVIFCDLTFQTITAKDAEVVRRIWEGPTSADGQQVWYGLPKGAAIDMVAGTTSDLLGRRSGSPNSLIADWVRYFLLKQPSADIAAVTPTQLVSLIGQSQAEYKEVIGTGDPDLTAFKNRGGKILGWHGLADQLIFPQGTVDYYKRVQNTMGGAASTNDFYRLFLAPGVGHCGIGGNGPVPTNVLASLVNWVENGQAPATLTSSTTSLTEGTITRNICLYPEVARYNGQGDRKLASSYHCAA</sequence>
<comment type="similarity">
    <text evidence="1">Belongs to the tannase family.</text>
</comment>
<evidence type="ECO:0000313" key="10">
    <source>
        <dbReference type="Proteomes" id="UP000198802"/>
    </source>
</evidence>
<proteinExistence type="inferred from homology"/>
<dbReference type="RefSeq" id="WP_091273182.1">
    <property type="nucleotide sequence ID" value="NZ_FAOZ01000004.1"/>
</dbReference>
<evidence type="ECO:0000256" key="1">
    <source>
        <dbReference type="ARBA" id="ARBA00006249"/>
    </source>
</evidence>
<evidence type="ECO:0000313" key="9">
    <source>
        <dbReference type="EMBL" id="CUU55047.1"/>
    </source>
</evidence>
<feature type="chain" id="PRO_5006626242" evidence="8">
    <location>
        <begin position="35"/>
        <end position="538"/>
    </location>
</feature>
<keyword evidence="3" id="KW-0479">Metal-binding</keyword>
<organism evidence="9 10">
    <name type="scientific">Parafrankia irregularis</name>
    <dbReference type="NCBI Taxonomy" id="795642"/>
    <lineage>
        <taxon>Bacteria</taxon>
        <taxon>Bacillati</taxon>
        <taxon>Actinomycetota</taxon>
        <taxon>Actinomycetes</taxon>
        <taxon>Frankiales</taxon>
        <taxon>Frankiaceae</taxon>
        <taxon>Parafrankia</taxon>
    </lineage>
</organism>
<evidence type="ECO:0000256" key="2">
    <source>
        <dbReference type="ARBA" id="ARBA00022487"/>
    </source>
</evidence>
<keyword evidence="4 8" id="KW-0732">Signal</keyword>
<dbReference type="Pfam" id="PF07519">
    <property type="entry name" value="Tannase"/>
    <property type="match status" value="1"/>
</dbReference>
<dbReference type="InterPro" id="IPR011118">
    <property type="entry name" value="Tannase/feruloyl_esterase"/>
</dbReference>
<keyword evidence="2" id="KW-0719">Serine esterase</keyword>
<evidence type="ECO:0000256" key="8">
    <source>
        <dbReference type="SAM" id="SignalP"/>
    </source>
</evidence>
<name>A0A0S4QHR5_9ACTN</name>
<dbReference type="SUPFAM" id="SSF53474">
    <property type="entry name" value="alpha/beta-Hydrolases"/>
    <property type="match status" value="1"/>
</dbReference>
<gene>
    <name evidence="9" type="ORF">Ga0074812_104128</name>
</gene>
<reference evidence="10" key="1">
    <citation type="submission" date="2015-11" db="EMBL/GenBank/DDBJ databases">
        <authorList>
            <person name="Varghese N."/>
        </authorList>
    </citation>
    <scope>NUCLEOTIDE SEQUENCE [LARGE SCALE GENOMIC DNA]</scope>
    <source>
        <strain evidence="10">DSM 45899</strain>
    </source>
</reference>
<keyword evidence="6" id="KW-0106">Calcium</keyword>
<evidence type="ECO:0000256" key="7">
    <source>
        <dbReference type="ARBA" id="ARBA00023157"/>
    </source>
</evidence>
<keyword evidence="5" id="KW-0378">Hydrolase</keyword>
<dbReference type="EMBL" id="FAOZ01000004">
    <property type="protein sequence ID" value="CUU55047.1"/>
    <property type="molecule type" value="Genomic_DNA"/>
</dbReference>
<dbReference type="PANTHER" id="PTHR33938:SF8">
    <property type="entry name" value="CARBOXYLIC ESTER HYDROLASE"/>
    <property type="match status" value="1"/>
</dbReference>
<dbReference type="GO" id="GO:0052689">
    <property type="term" value="F:carboxylic ester hydrolase activity"/>
    <property type="evidence" value="ECO:0007669"/>
    <property type="project" value="UniProtKB-KW"/>
</dbReference>
<keyword evidence="7" id="KW-1015">Disulfide bond</keyword>
<dbReference type="InterPro" id="IPR029058">
    <property type="entry name" value="AB_hydrolase_fold"/>
</dbReference>
<accession>A0A0S4QHR5</accession>
<dbReference type="AlphaFoldDB" id="A0A0S4QHR5"/>
<evidence type="ECO:0000256" key="4">
    <source>
        <dbReference type="ARBA" id="ARBA00022729"/>
    </source>
</evidence>
<protein>
    <submittedName>
        <fullName evidence="9">Feruloyl esterase</fullName>
    </submittedName>
</protein>
<feature type="signal peptide" evidence="8">
    <location>
        <begin position="1"/>
        <end position="34"/>
    </location>
</feature>